<sequence length="150" mass="15468">MATHGWRAVAAAVLVSALAVVVPAPAAGAAEVAGPFDPADFGVPLGPEEQQQLSGEWWPIAVGAAIGAVDGAYSYARSCGYHPRSGRYWTGMAAAALVGGGLGAINGSIQVGMRAARAGLQAGYSIYSWARTKVVNEISGRAWSSWSRHW</sequence>
<evidence type="ECO:0000256" key="2">
    <source>
        <dbReference type="SAM" id="SignalP"/>
    </source>
</evidence>
<keyword evidence="2" id="KW-0732">Signal</keyword>
<reference evidence="3 4" key="1">
    <citation type="journal article" date="2024" name="Front. Microbiol.">
        <title>Novel thermophilic genera Geochorda gen. nov. and Carboxydochorda gen. nov. from the deep terrestrial subsurface reveal the ecophysiological diversity in the class Limnochordia.</title>
        <authorList>
            <person name="Karnachuk O.V."/>
            <person name="Lukina A.P."/>
            <person name="Avakyan M.R."/>
            <person name="Kadnikov V.V."/>
            <person name="Begmatov S."/>
            <person name="Beletsky A.V."/>
            <person name="Vlasova K.G."/>
            <person name="Novikov A.A."/>
            <person name="Shcherbakova V.A."/>
            <person name="Mardanov A.V."/>
            <person name="Ravin N.V."/>
        </authorList>
    </citation>
    <scope>NUCLEOTIDE SEQUENCE [LARGE SCALE GENOMIC DNA]</scope>
    <source>
        <strain evidence="3 4">L945</strain>
    </source>
</reference>
<keyword evidence="4" id="KW-1185">Reference proteome</keyword>
<feature type="transmembrane region" description="Helical" evidence="1">
    <location>
        <begin position="88"/>
        <end position="109"/>
    </location>
</feature>
<evidence type="ECO:0000313" key="4">
    <source>
        <dbReference type="Proteomes" id="UP001332192"/>
    </source>
</evidence>
<evidence type="ECO:0000256" key="1">
    <source>
        <dbReference type="SAM" id="Phobius"/>
    </source>
</evidence>
<accession>A0ABZ1BWQ9</accession>
<feature type="signal peptide" evidence="2">
    <location>
        <begin position="1"/>
        <end position="26"/>
    </location>
</feature>
<dbReference type="EMBL" id="CP141615">
    <property type="protein sequence ID" value="WRP17244.1"/>
    <property type="molecule type" value="Genomic_DNA"/>
</dbReference>
<feature type="chain" id="PRO_5045781098" evidence="2">
    <location>
        <begin position="27"/>
        <end position="150"/>
    </location>
</feature>
<protein>
    <submittedName>
        <fullName evidence="3">Uncharacterized protein</fullName>
    </submittedName>
</protein>
<dbReference type="Proteomes" id="UP001332192">
    <property type="component" value="Chromosome"/>
</dbReference>
<dbReference type="RefSeq" id="WP_324716516.1">
    <property type="nucleotide sequence ID" value="NZ_CP141615.1"/>
</dbReference>
<keyword evidence="1" id="KW-1133">Transmembrane helix</keyword>
<name>A0ABZ1BWQ9_9FIRM</name>
<keyword evidence="1" id="KW-0472">Membrane</keyword>
<gene>
    <name evidence="3" type="ORF">U7230_14360</name>
</gene>
<organism evidence="3 4">
    <name type="scientific">Carboxydichorda subterranea</name>
    <dbReference type="NCBI Taxonomy" id="3109565"/>
    <lineage>
        <taxon>Bacteria</taxon>
        <taxon>Bacillati</taxon>
        <taxon>Bacillota</taxon>
        <taxon>Limnochordia</taxon>
        <taxon>Limnochordales</taxon>
        <taxon>Geochordaceae</taxon>
        <taxon>Carboxydichorda</taxon>
    </lineage>
</organism>
<proteinExistence type="predicted"/>
<keyword evidence="1" id="KW-0812">Transmembrane</keyword>
<evidence type="ECO:0000313" key="3">
    <source>
        <dbReference type="EMBL" id="WRP17244.1"/>
    </source>
</evidence>